<accession>A0AAU8PBR0</accession>
<dbReference type="GO" id="GO:0004252">
    <property type="term" value="F:serine-type endopeptidase activity"/>
    <property type="evidence" value="ECO:0007669"/>
    <property type="project" value="InterPro"/>
</dbReference>
<dbReference type="InterPro" id="IPR000383">
    <property type="entry name" value="Xaa-Pro-like_dom"/>
</dbReference>
<name>A0AAU8PBR0_DESK7</name>
<keyword evidence="1 3" id="KW-0378">Hydrolase</keyword>
<evidence type="ECO:0000313" key="3">
    <source>
        <dbReference type="EMBL" id="AEG14601.1"/>
    </source>
</evidence>
<evidence type="ECO:0000313" key="4">
    <source>
        <dbReference type="Proteomes" id="UP000009229"/>
    </source>
</evidence>
<dbReference type="InterPro" id="IPR053145">
    <property type="entry name" value="AB_hydrolase_Est10"/>
</dbReference>
<dbReference type="InterPro" id="IPR029058">
    <property type="entry name" value="AB_hydrolase_fold"/>
</dbReference>
<proteinExistence type="predicted"/>
<dbReference type="Proteomes" id="UP000009229">
    <property type="component" value="Chromosome"/>
</dbReference>
<dbReference type="PROSITE" id="PS00708">
    <property type="entry name" value="PRO_ENDOPEP_SER"/>
    <property type="match status" value="1"/>
</dbReference>
<dbReference type="AlphaFoldDB" id="A0AAU8PBR0"/>
<dbReference type="PANTHER" id="PTHR43265">
    <property type="entry name" value="ESTERASE ESTD"/>
    <property type="match status" value="1"/>
</dbReference>
<keyword evidence="4" id="KW-1185">Reference proteome</keyword>
<dbReference type="PANTHER" id="PTHR43265:SF1">
    <property type="entry name" value="ESTERASE ESTD"/>
    <property type="match status" value="1"/>
</dbReference>
<dbReference type="Pfam" id="PF02129">
    <property type="entry name" value="Peptidase_S15"/>
    <property type="match status" value="1"/>
</dbReference>
<feature type="domain" description="Xaa-Pro dipeptidyl-peptidase-like" evidence="2">
    <location>
        <begin position="29"/>
        <end position="151"/>
    </location>
</feature>
<dbReference type="GO" id="GO:0006508">
    <property type="term" value="P:proteolysis"/>
    <property type="evidence" value="ECO:0007669"/>
    <property type="project" value="InterPro"/>
</dbReference>
<dbReference type="InterPro" id="IPR002471">
    <property type="entry name" value="Pept_S9_AS"/>
</dbReference>
<dbReference type="EMBL" id="CP002770">
    <property type="protein sequence ID" value="AEG14601.1"/>
    <property type="molecule type" value="Genomic_DNA"/>
</dbReference>
<sequence>MFFCRYFRVYREVTHMRKIQIDLPSSGLVLEACLDLPPVPGPFPGVVLCHPHPLYGGNMNNNVILAVSRALSSNGIASLRFNFRGVGRSQGCFDNGIGEREDAQAALLLLANQEEIDSSRIGIMGYSFGGMVALAVGDTNDVVRAIAAVSPVIPANVLKKCTKPKLIVTGAEDNIIPPSSVLKETAGMAEPKIIELIPGVDHFWWGYEAKVGNIVAGFFAHVLAFGR</sequence>
<dbReference type="SUPFAM" id="SSF53474">
    <property type="entry name" value="alpha/beta-Hydrolases"/>
    <property type="match status" value="1"/>
</dbReference>
<organism evidence="3 4">
    <name type="scientific">Desulfofundulus kuznetsovii (strain DSM 6115 / VKM B-1805 / 17)</name>
    <name type="common">Desulfotomaculum kuznetsovii</name>
    <dbReference type="NCBI Taxonomy" id="760568"/>
    <lineage>
        <taxon>Bacteria</taxon>
        <taxon>Bacillati</taxon>
        <taxon>Bacillota</taxon>
        <taxon>Clostridia</taxon>
        <taxon>Eubacteriales</taxon>
        <taxon>Peptococcaceae</taxon>
        <taxon>Desulfofundulus</taxon>
    </lineage>
</organism>
<reference evidence="4" key="1">
    <citation type="submission" date="2011-05" db="EMBL/GenBank/DDBJ databases">
        <title>Complete sequence of Desulfotomaculum kuznetsovii DSM 6115.</title>
        <authorList>
            <person name="Lucas S."/>
            <person name="Han J."/>
            <person name="Lapidus A."/>
            <person name="Cheng J.-F."/>
            <person name="Goodwin L."/>
            <person name="Pitluck S."/>
            <person name="Peters L."/>
            <person name="Mikhailova N."/>
            <person name="Lu M."/>
            <person name="Saunders E."/>
            <person name="Han C."/>
            <person name="Tapia R."/>
            <person name="Land M."/>
            <person name="Hauser L."/>
            <person name="Kyrpides N."/>
            <person name="Ivanova N."/>
            <person name="Pagani I."/>
            <person name="Nazina T."/>
            <person name="Ivanova A."/>
            <person name="Parshina S."/>
            <person name="Kuever J."/>
            <person name="Muyzer G."/>
            <person name="Plugge C."/>
            <person name="Stams A."/>
            <person name="Woyke T."/>
        </authorList>
    </citation>
    <scope>NUCLEOTIDE SEQUENCE [LARGE SCALE GENOMIC DNA]</scope>
    <source>
        <strain evidence="4">DSM 6115 / VKM B-1805 / 17</strain>
    </source>
</reference>
<dbReference type="GO" id="GO:0052689">
    <property type="term" value="F:carboxylic ester hydrolase activity"/>
    <property type="evidence" value="ECO:0007669"/>
    <property type="project" value="TreeGrafter"/>
</dbReference>
<dbReference type="Gene3D" id="3.40.50.1820">
    <property type="entry name" value="alpha/beta hydrolase"/>
    <property type="match status" value="1"/>
</dbReference>
<protein>
    <submittedName>
        <fullName evidence="3">Dienelactone hydrolase</fullName>
    </submittedName>
</protein>
<dbReference type="KEGG" id="dku:Desku_1008"/>
<gene>
    <name evidence="3" type="ordered locus">Desku_1008</name>
</gene>
<evidence type="ECO:0000259" key="2">
    <source>
        <dbReference type="Pfam" id="PF02129"/>
    </source>
</evidence>
<evidence type="ECO:0000256" key="1">
    <source>
        <dbReference type="ARBA" id="ARBA00022801"/>
    </source>
</evidence>